<evidence type="ECO:0000256" key="3">
    <source>
        <dbReference type="SAM" id="MobiDB-lite"/>
    </source>
</evidence>
<dbReference type="EMBL" id="AP022584">
    <property type="protein sequence ID" value="BBY12615.1"/>
    <property type="molecule type" value="Genomic_DNA"/>
</dbReference>
<keyword evidence="4" id="KW-1133">Transmembrane helix</keyword>
<dbReference type="KEGG" id="mmal:CKJ54_23470"/>
<organism evidence="5 7">
    <name type="scientific">Mycobacterium marseillense</name>
    <dbReference type="NCBI Taxonomy" id="701042"/>
    <lineage>
        <taxon>Bacteria</taxon>
        <taxon>Bacillati</taxon>
        <taxon>Actinomycetota</taxon>
        <taxon>Actinomycetes</taxon>
        <taxon>Mycobacteriales</taxon>
        <taxon>Mycobacteriaceae</taxon>
        <taxon>Mycobacterium</taxon>
        <taxon>Mycobacterium avium complex (MAC)</taxon>
    </lineage>
</organism>
<protein>
    <submittedName>
        <fullName evidence="5">Mce protein</fullName>
    </submittedName>
</protein>
<dbReference type="EMBL" id="CP023147">
    <property type="protein sequence ID" value="ASW92504.1"/>
    <property type="molecule type" value="Genomic_DNA"/>
</dbReference>
<reference evidence="5 7" key="1">
    <citation type="submission" date="2017-08" db="EMBL/GenBank/DDBJ databases">
        <title>Phylogentic analysis of Mycobacterium avium complex whole genomes.</title>
        <authorList>
            <person name="Caverly L.J."/>
            <person name="Spilker T."/>
            <person name="LiPuma J."/>
        </authorList>
    </citation>
    <scope>NUCLEOTIDE SEQUENCE [LARGE SCALE GENOMIC DNA]</scope>
    <source>
        <strain evidence="5 7">FLAC0026</strain>
    </source>
</reference>
<dbReference type="Proteomes" id="UP000216246">
    <property type="component" value="Chromosome"/>
</dbReference>
<keyword evidence="2 4" id="KW-0472">Membrane</keyword>
<proteinExistence type="predicted"/>
<dbReference type="Proteomes" id="UP000466831">
    <property type="component" value="Chromosome"/>
</dbReference>
<evidence type="ECO:0000256" key="1">
    <source>
        <dbReference type="ARBA" id="ARBA00004370"/>
    </source>
</evidence>
<feature type="transmembrane region" description="Helical" evidence="4">
    <location>
        <begin position="69"/>
        <end position="92"/>
    </location>
</feature>
<dbReference type="AlphaFoldDB" id="A0AAC9YP26"/>
<dbReference type="PANTHER" id="PTHR37042">
    <property type="entry name" value="OUTER MEMBRANE PROTEIN RV1973"/>
    <property type="match status" value="1"/>
</dbReference>
<name>A0AAC9YP26_9MYCO</name>
<evidence type="ECO:0000256" key="2">
    <source>
        <dbReference type="ARBA" id="ARBA00023136"/>
    </source>
</evidence>
<feature type="region of interest" description="Disordered" evidence="3">
    <location>
        <begin position="1"/>
        <end position="62"/>
    </location>
</feature>
<feature type="compositionally biased region" description="Acidic residues" evidence="3">
    <location>
        <begin position="14"/>
        <end position="30"/>
    </location>
</feature>
<evidence type="ECO:0000313" key="8">
    <source>
        <dbReference type="Proteomes" id="UP000466831"/>
    </source>
</evidence>
<dbReference type="RefSeq" id="WP_067171350.1">
    <property type="nucleotide sequence ID" value="NZ_AP022584.1"/>
</dbReference>
<evidence type="ECO:0000313" key="7">
    <source>
        <dbReference type="Proteomes" id="UP000216246"/>
    </source>
</evidence>
<dbReference type="PANTHER" id="PTHR37042:SF4">
    <property type="entry name" value="OUTER MEMBRANE PROTEIN RV1973"/>
    <property type="match status" value="1"/>
</dbReference>
<keyword evidence="4" id="KW-0812">Transmembrane</keyword>
<reference evidence="6" key="3">
    <citation type="submission" date="2020-02" db="EMBL/GenBank/DDBJ databases">
        <authorList>
            <person name="Matsumoto Y."/>
            <person name="Kinjo T."/>
            <person name="Motooka D."/>
            <person name="Nabeya D."/>
            <person name="Jung N."/>
            <person name="Uechi K."/>
            <person name="Horii T."/>
            <person name="Iida T."/>
            <person name="Fujita J."/>
            <person name="Nakamura S."/>
        </authorList>
    </citation>
    <scope>NUCLEOTIDE SEQUENCE</scope>
    <source>
        <strain evidence="6">JCM 17324</strain>
    </source>
</reference>
<dbReference type="GO" id="GO:0016020">
    <property type="term" value="C:membrane"/>
    <property type="evidence" value="ECO:0007669"/>
    <property type="project" value="UniProtKB-SubCell"/>
</dbReference>
<accession>A0AAC9YP26</accession>
<sequence>MEGDAGTSRLNPIDTDDDSLNPEDKDEDSTAADSGAEETGPQGDPEDPVESGEPGAVAPRGPSRVGRGWLAAIAVLLVLCAAAIGAGGYLALRYHHDSQMIARNDATALKAAVECVTATQAPDTNAMTASEQKIIDCGTDTFRTQALLYTSMLIQAYQAANIHVQVSDVRAAVERNNPDGSIDILVALRVQVASDQNQNEAGYRLRVKMAFAEGRYRISKLDQVTK</sequence>
<evidence type="ECO:0000256" key="4">
    <source>
        <dbReference type="SAM" id="Phobius"/>
    </source>
</evidence>
<gene>
    <name evidence="5" type="ORF">CKJ54_23470</name>
    <name evidence="6" type="ORF">MMARJ_33550</name>
</gene>
<evidence type="ECO:0000313" key="5">
    <source>
        <dbReference type="EMBL" id="ASW92504.1"/>
    </source>
</evidence>
<comment type="subcellular location">
    <subcellularLocation>
        <location evidence="1">Membrane</location>
    </subcellularLocation>
</comment>
<keyword evidence="8" id="KW-1185">Reference proteome</keyword>
<evidence type="ECO:0000313" key="6">
    <source>
        <dbReference type="EMBL" id="BBY12615.1"/>
    </source>
</evidence>
<reference evidence="6 8" key="2">
    <citation type="journal article" date="2019" name="Emerg. Microbes Infect.">
        <title>Comprehensive subspecies identification of 175 nontuberculous mycobacteria species based on 7547 genomic profiles.</title>
        <authorList>
            <person name="Matsumoto Y."/>
            <person name="Kinjo T."/>
            <person name="Motooka D."/>
            <person name="Nabeya D."/>
            <person name="Jung N."/>
            <person name="Uechi K."/>
            <person name="Horii T."/>
            <person name="Iida T."/>
            <person name="Fujita J."/>
            <person name="Nakamura S."/>
        </authorList>
    </citation>
    <scope>NUCLEOTIDE SEQUENCE [LARGE SCALE GENOMIC DNA]</scope>
    <source>
        <strain evidence="6 8">JCM 17324</strain>
    </source>
</reference>